<dbReference type="EMBL" id="BK016067">
    <property type="protein sequence ID" value="DAF92438.1"/>
    <property type="molecule type" value="Genomic_DNA"/>
</dbReference>
<protein>
    <submittedName>
        <fullName evidence="2">Helix-turn-helix domain protein</fullName>
    </submittedName>
</protein>
<feature type="domain" description="Helix-turn-helix" evidence="1">
    <location>
        <begin position="14"/>
        <end position="53"/>
    </location>
</feature>
<dbReference type="Pfam" id="PF12728">
    <property type="entry name" value="HTH_17"/>
    <property type="match status" value="1"/>
</dbReference>
<dbReference type="GO" id="GO:0003677">
    <property type="term" value="F:DNA binding"/>
    <property type="evidence" value="ECO:0007669"/>
    <property type="project" value="InterPro"/>
</dbReference>
<evidence type="ECO:0000259" key="1">
    <source>
        <dbReference type="Pfam" id="PF12728"/>
    </source>
</evidence>
<dbReference type="InterPro" id="IPR041657">
    <property type="entry name" value="HTH_17"/>
</dbReference>
<name>A0A8S5UDI8_9CAUD</name>
<accession>A0A8S5UDI8</accession>
<reference evidence="2" key="1">
    <citation type="journal article" date="2021" name="Proc. Natl. Acad. Sci. U.S.A.">
        <title>A Catalog of Tens of Thousands of Viruses from Human Metagenomes Reveals Hidden Associations with Chronic Diseases.</title>
        <authorList>
            <person name="Tisza M.J."/>
            <person name="Buck C.B."/>
        </authorList>
    </citation>
    <scope>NUCLEOTIDE SEQUENCE</scope>
    <source>
        <strain evidence="2">Ctkhg5</strain>
    </source>
</reference>
<proteinExistence type="predicted"/>
<evidence type="ECO:0000313" key="2">
    <source>
        <dbReference type="EMBL" id="DAF92438.1"/>
    </source>
</evidence>
<dbReference type="NCBIfam" id="TIGR01764">
    <property type="entry name" value="excise"/>
    <property type="match status" value="1"/>
</dbReference>
<sequence length="67" mass="7619">MRTETKNLPTKQLLSALEAAELMGMNKRTVERMCATGELPAVKLRKKWLINKNLLYARLGLENETST</sequence>
<organism evidence="2">
    <name type="scientific">Siphoviridae sp. ctkhg5</name>
    <dbReference type="NCBI Taxonomy" id="2825643"/>
    <lineage>
        <taxon>Viruses</taxon>
        <taxon>Duplodnaviria</taxon>
        <taxon>Heunggongvirae</taxon>
        <taxon>Uroviricota</taxon>
        <taxon>Caudoviricetes</taxon>
    </lineage>
</organism>
<dbReference type="InterPro" id="IPR010093">
    <property type="entry name" value="SinI_DNA-bd"/>
</dbReference>